<evidence type="ECO:0000313" key="3">
    <source>
        <dbReference type="Proteomes" id="UP001152888"/>
    </source>
</evidence>
<accession>A0A9P0LJL1</accession>
<sequence>MMREIEEADASKTSLGNVMLYLNINTLIRQLLF</sequence>
<gene>
    <name evidence="1" type="ORF">ACAOBT_LOCUS21994</name>
    <name evidence="2" type="ORF">ACAOBT_LOCUS34994</name>
</gene>
<name>A0A9P0LJL1_ACAOB</name>
<comment type="caution">
    <text evidence="1">The sequence shown here is derived from an EMBL/GenBank/DDBJ whole genome shotgun (WGS) entry which is preliminary data.</text>
</comment>
<keyword evidence="3" id="KW-1185">Reference proteome</keyword>
<organism evidence="1 3">
    <name type="scientific">Acanthoscelides obtectus</name>
    <name type="common">Bean weevil</name>
    <name type="synonym">Bruchus obtectus</name>
    <dbReference type="NCBI Taxonomy" id="200917"/>
    <lineage>
        <taxon>Eukaryota</taxon>
        <taxon>Metazoa</taxon>
        <taxon>Ecdysozoa</taxon>
        <taxon>Arthropoda</taxon>
        <taxon>Hexapoda</taxon>
        <taxon>Insecta</taxon>
        <taxon>Pterygota</taxon>
        <taxon>Neoptera</taxon>
        <taxon>Endopterygota</taxon>
        <taxon>Coleoptera</taxon>
        <taxon>Polyphaga</taxon>
        <taxon>Cucujiformia</taxon>
        <taxon>Chrysomeloidea</taxon>
        <taxon>Chrysomelidae</taxon>
        <taxon>Bruchinae</taxon>
        <taxon>Bruchini</taxon>
        <taxon>Acanthoscelides</taxon>
    </lineage>
</organism>
<dbReference type="Proteomes" id="UP001152888">
    <property type="component" value="Unassembled WGS sequence"/>
</dbReference>
<dbReference type="EMBL" id="CAKOFQ010007193">
    <property type="protein sequence ID" value="CAH1994234.1"/>
    <property type="molecule type" value="Genomic_DNA"/>
</dbReference>
<reference evidence="1" key="1">
    <citation type="submission" date="2022-03" db="EMBL/GenBank/DDBJ databases">
        <authorList>
            <person name="Sayadi A."/>
        </authorList>
    </citation>
    <scope>NUCLEOTIDE SEQUENCE</scope>
</reference>
<evidence type="ECO:0000313" key="1">
    <source>
        <dbReference type="EMBL" id="CAH1994234.1"/>
    </source>
</evidence>
<dbReference type="AlphaFoldDB" id="A0A9P0LJL1"/>
<protein>
    <submittedName>
        <fullName evidence="1">Uncharacterized protein</fullName>
    </submittedName>
</protein>
<dbReference type="EMBL" id="CAKOFQ010008762">
    <property type="protein sequence ID" value="CAH2015863.1"/>
    <property type="molecule type" value="Genomic_DNA"/>
</dbReference>
<evidence type="ECO:0000313" key="2">
    <source>
        <dbReference type="EMBL" id="CAH2015863.1"/>
    </source>
</evidence>
<proteinExistence type="predicted"/>